<evidence type="ECO:0000313" key="15">
    <source>
        <dbReference type="Proteomes" id="UP000005408"/>
    </source>
</evidence>
<evidence type="ECO:0000313" key="14">
    <source>
        <dbReference type="EnsemblMetazoa" id="G8977.4:cds"/>
    </source>
</evidence>
<dbReference type="FunFam" id="3.40.50.1400:FF:000003">
    <property type="entry name" value="Ferrochelatase"/>
    <property type="match status" value="1"/>
</dbReference>
<dbReference type="NCBIfam" id="TIGR00109">
    <property type="entry name" value="hemH"/>
    <property type="match status" value="1"/>
</dbReference>
<dbReference type="CDD" id="cd00419">
    <property type="entry name" value="Ferrochelatase_C"/>
    <property type="match status" value="1"/>
</dbReference>
<dbReference type="OrthoDB" id="1323at2759"/>
<comment type="subcellular location">
    <subcellularLocation>
        <location evidence="1">Mitochondrion inner membrane</location>
        <topology evidence="1">Peripheral membrane protein</topology>
        <orientation evidence="1">Matrix side</orientation>
    </subcellularLocation>
</comment>
<evidence type="ECO:0000256" key="9">
    <source>
        <dbReference type="ARBA" id="ARBA00023136"/>
    </source>
</evidence>
<evidence type="ECO:0000256" key="3">
    <source>
        <dbReference type="ARBA" id="ARBA00007718"/>
    </source>
</evidence>
<keyword evidence="11 13" id="KW-0627">Porphyrin biosynthesis</keyword>
<protein>
    <recommendedName>
        <fullName evidence="13">Ferrochelatase</fullName>
        <ecNumber evidence="13">4.98.1.1</ecNumber>
    </recommendedName>
</protein>
<reference evidence="14" key="1">
    <citation type="submission" date="2022-08" db="UniProtKB">
        <authorList>
            <consortium name="EnsemblMetazoa"/>
        </authorList>
    </citation>
    <scope>IDENTIFICATION</scope>
    <source>
        <strain evidence="14">05x7-T-G4-1.051#20</strain>
    </source>
</reference>
<evidence type="ECO:0000256" key="5">
    <source>
        <dbReference type="ARBA" id="ARBA00022946"/>
    </source>
</evidence>
<dbReference type="InterPro" id="IPR019772">
    <property type="entry name" value="Ferrochelatase_AS"/>
</dbReference>
<evidence type="ECO:0000256" key="11">
    <source>
        <dbReference type="ARBA" id="ARBA00023244"/>
    </source>
</evidence>
<comment type="function">
    <text evidence="13">Catalyzes the ferrous insertion into protoporphyrin IX.</text>
</comment>
<dbReference type="Pfam" id="PF00762">
    <property type="entry name" value="Ferrochelatase"/>
    <property type="match status" value="1"/>
</dbReference>
<organism evidence="14 15">
    <name type="scientific">Magallana gigas</name>
    <name type="common">Pacific oyster</name>
    <name type="synonym">Crassostrea gigas</name>
    <dbReference type="NCBI Taxonomy" id="29159"/>
    <lineage>
        <taxon>Eukaryota</taxon>
        <taxon>Metazoa</taxon>
        <taxon>Spiralia</taxon>
        <taxon>Lophotrochozoa</taxon>
        <taxon>Mollusca</taxon>
        <taxon>Bivalvia</taxon>
        <taxon>Autobranchia</taxon>
        <taxon>Pteriomorphia</taxon>
        <taxon>Ostreida</taxon>
        <taxon>Ostreoidea</taxon>
        <taxon>Ostreidae</taxon>
        <taxon>Magallana</taxon>
    </lineage>
</organism>
<evidence type="ECO:0000256" key="7">
    <source>
        <dbReference type="ARBA" id="ARBA00023128"/>
    </source>
</evidence>
<dbReference type="OMA" id="WLEPDIC"/>
<keyword evidence="5" id="KW-0809">Transit peptide</keyword>
<dbReference type="EC" id="4.98.1.1" evidence="13"/>
<evidence type="ECO:0000256" key="1">
    <source>
        <dbReference type="ARBA" id="ARBA00004443"/>
    </source>
</evidence>
<proteinExistence type="inferred from homology"/>
<keyword evidence="4 13" id="KW-0999">Mitochondrion inner membrane</keyword>
<dbReference type="SUPFAM" id="SSF53800">
    <property type="entry name" value="Chelatase"/>
    <property type="match status" value="1"/>
</dbReference>
<keyword evidence="15" id="KW-1185">Reference proteome</keyword>
<sequence length="425" mass="47532">MALSVSNRLNSFARSASHYLKQWNPNHHSGPCVLVNSCQHYSSDSSKPKTGILMLNMGGPEKEADVQSFLTRLFLDRDLMQLPAQQVLGPRIAQRRTPKIQEQYNKIGGGSPIKKWTETQGQGMVKLLDQISPETAPHKFYVGFRYVHPLTEEAIEEMESDGIERGVAFTQYPQYSCSTTGSSINAFYRHYAKRGQPSNILWSCIDRWPTHPGLVQAFAESIQSELAKFSEDVRDDVVILFSAHSLPLKVVNRGDPYPAEVGATVNRVMEALNHSNQYRLVWQSKVGPLPWLGPPTDAAIEGLASKGKKNILLVPIAFTSDHIETLYELDLEYAEELGEKHNLNIRRAPAMNDSPTFIKAQADLVKYHLDSNRACSKQLLLRCPMCVNNTCGQAKQFFSDQQVLLDTQRQQEGVDRAMGAQSATA</sequence>
<dbReference type="EnsemblMetazoa" id="G8977.4">
    <property type="protein sequence ID" value="G8977.4:cds"/>
    <property type="gene ID" value="G8977"/>
</dbReference>
<keyword evidence="10 13" id="KW-0456">Lyase</keyword>
<evidence type="ECO:0000256" key="8">
    <source>
        <dbReference type="ARBA" id="ARBA00023133"/>
    </source>
</evidence>
<keyword evidence="7" id="KW-0496">Mitochondrion</keyword>
<dbReference type="Proteomes" id="UP000005408">
    <property type="component" value="Unassembled WGS sequence"/>
</dbReference>
<keyword evidence="8 13" id="KW-0350">Heme biosynthesis</keyword>
<evidence type="ECO:0000256" key="12">
    <source>
        <dbReference type="ARBA" id="ARBA00049915"/>
    </source>
</evidence>
<dbReference type="GO" id="GO:0004325">
    <property type="term" value="F:ferrochelatase activity"/>
    <property type="evidence" value="ECO:0007669"/>
    <property type="project" value="UniProtKB-UniRule"/>
</dbReference>
<dbReference type="HAMAP" id="MF_00323">
    <property type="entry name" value="Ferrochelatase"/>
    <property type="match status" value="1"/>
</dbReference>
<dbReference type="PANTHER" id="PTHR11108">
    <property type="entry name" value="FERROCHELATASE"/>
    <property type="match status" value="1"/>
</dbReference>
<dbReference type="InterPro" id="IPR001015">
    <property type="entry name" value="Ferrochelatase"/>
</dbReference>
<evidence type="ECO:0000256" key="10">
    <source>
        <dbReference type="ARBA" id="ARBA00023239"/>
    </source>
</evidence>
<dbReference type="InterPro" id="IPR033644">
    <property type="entry name" value="Ferrochelatase_C"/>
</dbReference>
<keyword evidence="9" id="KW-0472">Membrane</keyword>
<evidence type="ECO:0000256" key="4">
    <source>
        <dbReference type="ARBA" id="ARBA00022792"/>
    </source>
</evidence>
<dbReference type="AlphaFoldDB" id="A0A8W8P4D1"/>
<dbReference type="PROSITE" id="PS00534">
    <property type="entry name" value="FERROCHELATASE"/>
    <property type="match status" value="1"/>
</dbReference>
<dbReference type="Gene3D" id="3.40.50.1400">
    <property type="match status" value="2"/>
</dbReference>
<evidence type="ECO:0000256" key="6">
    <source>
        <dbReference type="ARBA" id="ARBA00023004"/>
    </source>
</evidence>
<evidence type="ECO:0000256" key="2">
    <source>
        <dbReference type="ARBA" id="ARBA00004943"/>
    </source>
</evidence>
<accession>A0A8W8P4D1</accession>
<dbReference type="PANTHER" id="PTHR11108:SF1">
    <property type="entry name" value="FERROCHELATASE, MITOCHONDRIAL"/>
    <property type="match status" value="1"/>
</dbReference>
<dbReference type="GO" id="GO:0006783">
    <property type="term" value="P:heme biosynthetic process"/>
    <property type="evidence" value="ECO:0007669"/>
    <property type="project" value="UniProtKB-UniRule"/>
</dbReference>
<dbReference type="CDD" id="cd03411">
    <property type="entry name" value="Ferrochelatase_N"/>
    <property type="match status" value="1"/>
</dbReference>
<keyword evidence="6 13" id="KW-0408">Iron</keyword>
<name>A0A8W8P4D1_MAGGI</name>
<comment type="catalytic activity">
    <reaction evidence="12">
        <text>heme b + 2 H(+) = protoporphyrin IX + Fe(2+)</text>
        <dbReference type="Rhea" id="RHEA:22584"/>
        <dbReference type="ChEBI" id="CHEBI:15378"/>
        <dbReference type="ChEBI" id="CHEBI:29033"/>
        <dbReference type="ChEBI" id="CHEBI:57306"/>
        <dbReference type="ChEBI" id="CHEBI:60344"/>
        <dbReference type="EC" id="4.98.1.1"/>
    </reaction>
    <physiologicalReaction direction="right-to-left" evidence="12">
        <dbReference type="Rhea" id="RHEA:22586"/>
    </physiologicalReaction>
</comment>
<dbReference type="GO" id="GO:0005743">
    <property type="term" value="C:mitochondrial inner membrane"/>
    <property type="evidence" value="ECO:0007669"/>
    <property type="project" value="UniProtKB-SubCell"/>
</dbReference>
<comment type="similarity">
    <text evidence="3 13">Belongs to the ferrochelatase family.</text>
</comment>
<comment type="pathway">
    <text evidence="2 13">Porphyrin-containing compound metabolism; protoheme biosynthesis; protoheme from protoporphyrin-IX: step 1/1.</text>
</comment>
<dbReference type="InterPro" id="IPR033659">
    <property type="entry name" value="Ferrochelatase_N"/>
</dbReference>
<evidence type="ECO:0000256" key="13">
    <source>
        <dbReference type="RuleBase" id="RU000607"/>
    </source>
</evidence>